<feature type="domain" description="DUF4139" evidence="3">
    <location>
        <begin position="195"/>
        <end position="510"/>
    </location>
</feature>
<keyword evidence="8" id="KW-1185">Reference proteome</keyword>
<feature type="signal peptide" evidence="2">
    <location>
        <begin position="1"/>
        <end position="21"/>
    </location>
</feature>
<evidence type="ECO:0000313" key="8">
    <source>
        <dbReference type="Proteomes" id="UP001595455"/>
    </source>
</evidence>
<feature type="coiled-coil region" evidence="1">
    <location>
        <begin position="149"/>
        <end position="176"/>
    </location>
</feature>
<dbReference type="EMBL" id="PYIX02000010">
    <property type="protein sequence ID" value="RFC83998.1"/>
    <property type="molecule type" value="Genomic_DNA"/>
</dbReference>
<evidence type="ECO:0000313" key="7">
    <source>
        <dbReference type="Proteomes" id="UP000240957"/>
    </source>
</evidence>
<keyword evidence="1" id="KW-0175">Coiled coil</keyword>
<dbReference type="Proteomes" id="UP000240957">
    <property type="component" value="Unassembled WGS sequence"/>
</dbReference>
<dbReference type="AlphaFoldDB" id="A0A371YRA3"/>
<gene>
    <name evidence="5" type="ORF">ACFODO_06955</name>
    <name evidence="6" type="ORF">C9E89_008375</name>
</gene>
<evidence type="ECO:0000259" key="4">
    <source>
        <dbReference type="Pfam" id="PF13600"/>
    </source>
</evidence>
<comment type="caution">
    <text evidence="6">The sequence shown here is derived from an EMBL/GenBank/DDBJ whole genome shotgun (WGS) entry which is preliminary data.</text>
</comment>
<reference evidence="8" key="3">
    <citation type="journal article" date="2019" name="Int. J. Syst. Evol. Microbiol.">
        <title>The Global Catalogue of Microorganisms (GCM) 10K type strain sequencing project: providing services to taxonomists for standard genome sequencing and annotation.</title>
        <authorList>
            <consortium name="The Broad Institute Genomics Platform"/>
            <consortium name="The Broad Institute Genome Sequencing Center for Infectious Disease"/>
            <person name="Wu L."/>
            <person name="Ma J."/>
        </authorList>
    </citation>
    <scope>NUCLEOTIDE SEQUENCE [LARGE SCALE GENOMIC DNA]</scope>
    <source>
        <strain evidence="8">KCTC 62575</strain>
    </source>
</reference>
<feature type="coiled-coil region" evidence="1">
    <location>
        <begin position="96"/>
        <end position="123"/>
    </location>
</feature>
<dbReference type="Pfam" id="PF13600">
    <property type="entry name" value="DUF4140"/>
    <property type="match status" value="1"/>
</dbReference>
<protein>
    <submittedName>
        <fullName evidence="6">Mucoidy inhibitor MuiA family protein</fullName>
    </submittedName>
</protein>
<dbReference type="OrthoDB" id="9777444at2"/>
<keyword evidence="2" id="KW-0732">Signal</keyword>
<proteinExistence type="predicted"/>
<dbReference type="RefSeq" id="WP_107007793.1">
    <property type="nucleotide sequence ID" value="NZ_JBHRSF010000014.1"/>
</dbReference>
<feature type="chain" id="PRO_5016679801" evidence="2">
    <location>
        <begin position="22"/>
        <end position="517"/>
    </location>
</feature>
<sequence>MKIKPIVYFSLLNLPISMVFALTLTDAPISNVTLYPKTAKIERNIPVKSGENIVTLQGLAANFDISQLQYQTENNIEVNAVSHQDSALDKPSGAESRELKTQIEQIENKIAEQNSIIQAAELQNNFLTNLTKGSANKVRKQAYDAFIAIDQAKAEKVKLEQRLQELRQDLAAVGDHQFKQRSLKFYVKAPQNGVIKMSYLVPYARWQPIYKAELDTQTKQVKLTRMAMIAQKTGEDWSNVKLTLSTATPQGYVQQLTPQNWWVDYYEPQPIRVTPFNAGYSFQEAAMPAPVAKLSNTQDSLAQEPQFPQFQANNLNLSTEFRSDTQTTIYSSQQQIYLPLSSESFPAKLSLWVIPKQSQKASMIASIAKLDDHLPHGLVKLYRDGDFVGERQWQNGTSDHLEISFGTDDQIKIHVIDLSDQKRPVADAKFQTVQKQQYSIENLHPYPVQLTVFEAEPQSRNGKLMTHSTYQPQPNHTTWQGQPNINQWNVELGSKQKFNLDLQHQFTYPNKGNISGF</sequence>
<dbReference type="NCBIfam" id="TIGR02231">
    <property type="entry name" value="mucoidy inhibitor MuiA family protein"/>
    <property type="match status" value="1"/>
</dbReference>
<evidence type="ECO:0000256" key="1">
    <source>
        <dbReference type="SAM" id="Coils"/>
    </source>
</evidence>
<evidence type="ECO:0000313" key="5">
    <source>
        <dbReference type="EMBL" id="MFC2995012.1"/>
    </source>
</evidence>
<dbReference type="Pfam" id="PF13598">
    <property type="entry name" value="DUF4139"/>
    <property type="match status" value="1"/>
</dbReference>
<accession>A0A371YRA3</accession>
<evidence type="ECO:0000313" key="6">
    <source>
        <dbReference type="EMBL" id="RFC83998.1"/>
    </source>
</evidence>
<organism evidence="6 7">
    <name type="scientific">Acinetobacter sichuanensis</name>
    <dbReference type="NCBI Taxonomy" id="2136183"/>
    <lineage>
        <taxon>Bacteria</taxon>
        <taxon>Pseudomonadati</taxon>
        <taxon>Pseudomonadota</taxon>
        <taxon>Gammaproteobacteria</taxon>
        <taxon>Moraxellales</taxon>
        <taxon>Moraxellaceae</taxon>
        <taxon>Acinetobacter</taxon>
    </lineage>
</organism>
<dbReference type="EMBL" id="JBHRSF010000014">
    <property type="protein sequence ID" value="MFC2995012.1"/>
    <property type="molecule type" value="Genomic_DNA"/>
</dbReference>
<name>A0A371YRA3_9GAMM</name>
<feature type="domain" description="DUF4140" evidence="4">
    <location>
        <begin position="32"/>
        <end position="127"/>
    </location>
</feature>
<dbReference type="InterPro" id="IPR037291">
    <property type="entry name" value="DUF4139"/>
</dbReference>
<dbReference type="PANTHER" id="PTHR31005:SF8">
    <property type="entry name" value="DUF4139 DOMAIN-CONTAINING PROTEIN"/>
    <property type="match status" value="1"/>
</dbReference>
<reference evidence="5" key="4">
    <citation type="submission" date="2024-09" db="EMBL/GenBank/DDBJ databases">
        <authorList>
            <person name="Sun Q."/>
            <person name="Mori K."/>
        </authorList>
    </citation>
    <scope>NUCLEOTIDE SEQUENCE</scope>
    <source>
        <strain evidence="5">KCTC 62575</strain>
    </source>
</reference>
<dbReference type="Proteomes" id="UP001595455">
    <property type="component" value="Unassembled WGS sequence"/>
</dbReference>
<evidence type="ECO:0000256" key="2">
    <source>
        <dbReference type="SAM" id="SignalP"/>
    </source>
</evidence>
<reference evidence="6 7" key="2">
    <citation type="submission" date="2018-08" db="EMBL/GenBank/DDBJ databases">
        <title>The draft genome of Acinetobacter sichuanensis strain WCHAc060041.</title>
        <authorList>
            <person name="Qin J."/>
            <person name="Feng Y."/>
            <person name="Zong Z."/>
        </authorList>
    </citation>
    <scope>NUCLEOTIDE SEQUENCE [LARGE SCALE GENOMIC DNA]</scope>
    <source>
        <strain evidence="6 7">WCHAc060041</strain>
    </source>
</reference>
<evidence type="ECO:0000259" key="3">
    <source>
        <dbReference type="Pfam" id="PF13598"/>
    </source>
</evidence>
<reference evidence="5" key="1">
    <citation type="journal article" date="2014" name="Int. J. Syst. Evol. Microbiol.">
        <title>Complete genome of a new Firmicutes species belonging to the dominant human colonic microbiota ('Ruminococcus bicirculans') reveals two chromosomes and a selective capacity to utilize plant glucans.</title>
        <authorList>
            <consortium name="NISC Comparative Sequencing Program"/>
            <person name="Wegmann U."/>
            <person name="Louis P."/>
            <person name="Goesmann A."/>
            <person name="Henrissat B."/>
            <person name="Duncan S.H."/>
            <person name="Flint H.J."/>
        </authorList>
    </citation>
    <scope>NUCLEOTIDE SEQUENCE</scope>
    <source>
        <strain evidence="5">KCTC 62575</strain>
    </source>
</reference>
<dbReference type="InterPro" id="IPR011935">
    <property type="entry name" value="CHP02231"/>
</dbReference>
<dbReference type="InterPro" id="IPR025554">
    <property type="entry name" value="DUF4140"/>
</dbReference>
<dbReference type="PANTHER" id="PTHR31005">
    <property type="entry name" value="DUF4139 DOMAIN-CONTAINING PROTEIN"/>
    <property type="match status" value="1"/>
</dbReference>